<keyword evidence="4" id="KW-1185">Reference proteome</keyword>
<feature type="domain" description="LysM" evidence="2">
    <location>
        <begin position="385"/>
        <end position="428"/>
    </location>
</feature>
<proteinExistence type="inferred from homology"/>
<dbReference type="InterPro" id="IPR008258">
    <property type="entry name" value="Transglycosylase_SLT_dom_1"/>
</dbReference>
<dbReference type="GO" id="GO:0016020">
    <property type="term" value="C:membrane"/>
    <property type="evidence" value="ECO:0007669"/>
    <property type="project" value="InterPro"/>
</dbReference>
<dbReference type="SMART" id="SM00257">
    <property type="entry name" value="LysM"/>
    <property type="match status" value="1"/>
</dbReference>
<dbReference type="InterPro" id="IPR036779">
    <property type="entry name" value="LysM_dom_sf"/>
</dbReference>
<dbReference type="Proteomes" id="UP000199452">
    <property type="component" value="Unassembled WGS sequence"/>
</dbReference>
<dbReference type="CDD" id="cd00118">
    <property type="entry name" value="LysM"/>
    <property type="match status" value="1"/>
</dbReference>
<dbReference type="InterPro" id="IPR018392">
    <property type="entry name" value="LysM"/>
</dbReference>
<dbReference type="SUPFAM" id="SSF53955">
    <property type="entry name" value="Lysozyme-like"/>
    <property type="match status" value="1"/>
</dbReference>
<sequence length="443" mass="50630">MGISKTFIVIAITFIFGVINSSAQSIGSRLVALSTEKHKPTIPVDKDNNIDSLLTLYYQQQLYDTTNIVTDYVVEGDSLNLELPDSVYIHRLQNIISPIELSFNGVVKSYIKVYTQRQKVKMEEILGLSDYYFPMFEEILDSYNMPLELRMLAVIESALNPNAVSRMGATGLWQFMYGTGRQYKLEVNSFVDARKDPVAATHAACRFLGDLYKIYGDWTLAIAAYNCGPGNVNKAIRRSGGKRDYWAIYYYLPRETRGYVPAFIAATYAYTYYKEHRLVPQNIDMPFAVDTIMVNKMMHFQQISEVLNVPVETLRQLNPQYRRDIVPAKNKEYRLTVPQVLVSRFVENEDAIYNYKDSVFFSAKFLSVPGNFDRDIDNVPGRKRITYRVKSGDNLGAIAEKFSVRVSDLRQWNHVRGSNIRAGQKLVVFVTKRVAQSSVSDLN</sequence>
<dbReference type="PROSITE" id="PS51782">
    <property type="entry name" value="LYSM"/>
    <property type="match status" value="1"/>
</dbReference>
<dbReference type="EMBL" id="FMYP01000030">
    <property type="protein sequence ID" value="SDC40751.1"/>
    <property type="molecule type" value="Genomic_DNA"/>
</dbReference>
<name>A0A1G6LC15_9BACT</name>
<dbReference type="InterPro" id="IPR023346">
    <property type="entry name" value="Lysozyme-like_dom_sf"/>
</dbReference>
<dbReference type="PANTHER" id="PTHR37423">
    <property type="entry name" value="SOLUBLE LYTIC MUREIN TRANSGLYCOSYLASE-RELATED"/>
    <property type="match status" value="1"/>
</dbReference>
<dbReference type="STRING" id="1640674.SAMN05216323_103018"/>
<comment type="similarity">
    <text evidence="1">Belongs to the transglycosylase Slt family.</text>
</comment>
<dbReference type="OrthoDB" id="9815002at2"/>
<dbReference type="CDD" id="cd16894">
    <property type="entry name" value="MltD-like"/>
    <property type="match status" value="1"/>
</dbReference>
<dbReference type="RefSeq" id="WP_092438196.1">
    <property type="nucleotide sequence ID" value="NZ_FMYP01000030.1"/>
</dbReference>
<dbReference type="Gene3D" id="1.10.530.10">
    <property type="match status" value="1"/>
</dbReference>
<dbReference type="PANTHER" id="PTHR37423:SF2">
    <property type="entry name" value="MEMBRANE-BOUND LYTIC MUREIN TRANSGLYCOSYLASE C"/>
    <property type="match status" value="1"/>
</dbReference>
<accession>A0A1G6LC15</accession>
<dbReference type="AlphaFoldDB" id="A0A1G6LC15"/>
<dbReference type="SUPFAM" id="SSF54106">
    <property type="entry name" value="LysM domain"/>
    <property type="match status" value="1"/>
</dbReference>
<dbReference type="Gene3D" id="3.10.350.10">
    <property type="entry name" value="LysM domain"/>
    <property type="match status" value="1"/>
</dbReference>
<gene>
    <name evidence="3" type="ORF">SAMN05216323_103018</name>
</gene>
<protein>
    <submittedName>
        <fullName evidence="3">Membrane-bound lytic murein transglycosylase D</fullName>
    </submittedName>
</protein>
<dbReference type="InterPro" id="IPR000189">
    <property type="entry name" value="Transglyc_AS"/>
</dbReference>
<dbReference type="Pfam" id="PF01476">
    <property type="entry name" value="LysM"/>
    <property type="match status" value="1"/>
</dbReference>
<evidence type="ECO:0000313" key="4">
    <source>
        <dbReference type="Proteomes" id="UP000199452"/>
    </source>
</evidence>
<dbReference type="GO" id="GO:0000270">
    <property type="term" value="P:peptidoglycan metabolic process"/>
    <property type="evidence" value="ECO:0007669"/>
    <property type="project" value="InterPro"/>
</dbReference>
<reference evidence="3 4" key="1">
    <citation type="submission" date="2016-09" db="EMBL/GenBank/DDBJ databases">
        <authorList>
            <person name="Capua I."/>
            <person name="De Benedictis P."/>
            <person name="Joannis T."/>
            <person name="Lombin L.H."/>
            <person name="Cattoli G."/>
        </authorList>
    </citation>
    <scope>NUCLEOTIDE SEQUENCE [LARGE SCALE GENOMIC DNA]</scope>
    <source>
        <strain evidence="3 4">A7P-90m</strain>
    </source>
</reference>
<dbReference type="PROSITE" id="PS00922">
    <property type="entry name" value="TRANSGLYCOSYLASE"/>
    <property type="match status" value="1"/>
</dbReference>
<organism evidence="3 4">
    <name type="scientific">Williamwhitmania taraxaci</name>
    <dbReference type="NCBI Taxonomy" id="1640674"/>
    <lineage>
        <taxon>Bacteria</taxon>
        <taxon>Pseudomonadati</taxon>
        <taxon>Bacteroidota</taxon>
        <taxon>Bacteroidia</taxon>
        <taxon>Bacteroidales</taxon>
        <taxon>Williamwhitmaniaceae</taxon>
        <taxon>Williamwhitmania</taxon>
    </lineage>
</organism>
<dbReference type="GO" id="GO:0008933">
    <property type="term" value="F:peptidoglycan lytic transglycosylase activity"/>
    <property type="evidence" value="ECO:0007669"/>
    <property type="project" value="InterPro"/>
</dbReference>
<evidence type="ECO:0000256" key="1">
    <source>
        <dbReference type="ARBA" id="ARBA00007734"/>
    </source>
</evidence>
<evidence type="ECO:0000313" key="3">
    <source>
        <dbReference type="EMBL" id="SDC40751.1"/>
    </source>
</evidence>
<dbReference type="Pfam" id="PF01464">
    <property type="entry name" value="SLT"/>
    <property type="match status" value="1"/>
</dbReference>
<evidence type="ECO:0000259" key="2">
    <source>
        <dbReference type="PROSITE" id="PS51782"/>
    </source>
</evidence>